<evidence type="ECO:0000256" key="1">
    <source>
        <dbReference type="SAM" id="Phobius"/>
    </source>
</evidence>
<sequence length="114" mass="13517">MNLRALINWSALIVIYLIVLHFVRKFDAKSLEKSKNFLPKDPTAKAFMKDFSFLENVSISYPITIFIFKYSYCLILQINDDWLNRQILYGFIVYFLVEILGLIAFVIIRRRKAD</sequence>
<keyword evidence="1" id="KW-0472">Membrane</keyword>
<dbReference type="AlphaFoldDB" id="I7LDH4"/>
<keyword evidence="1" id="KW-0812">Transmembrane</keyword>
<keyword evidence="1" id="KW-1133">Transmembrane helix</keyword>
<feature type="transmembrane region" description="Helical" evidence="1">
    <location>
        <begin position="87"/>
        <end position="108"/>
    </location>
</feature>
<comment type="caution">
    <text evidence="2">The sequence shown here is derived from an EMBL/GenBank/DDBJ whole genome shotgun (WGS) entry which is preliminary data.</text>
</comment>
<feature type="transmembrane region" description="Helical" evidence="1">
    <location>
        <begin position="6"/>
        <end position="23"/>
    </location>
</feature>
<gene>
    <name evidence="2" type="ORF">BN53_02145</name>
</gene>
<dbReference type="EMBL" id="CAKD01000013">
    <property type="protein sequence ID" value="CCI84903.1"/>
    <property type="molecule type" value="Genomic_DNA"/>
</dbReference>
<evidence type="ECO:0000313" key="2">
    <source>
        <dbReference type="EMBL" id="CCI84903.1"/>
    </source>
</evidence>
<protein>
    <submittedName>
        <fullName evidence="2">Uncharacterized protein</fullName>
    </submittedName>
</protein>
<dbReference type="Proteomes" id="UP000009311">
    <property type="component" value="Unassembled WGS sequence"/>
</dbReference>
<proteinExistence type="predicted"/>
<evidence type="ECO:0000313" key="3">
    <source>
        <dbReference type="Proteomes" id="UP000009311"/>
    </source>
</evidence>
<accession>I7LDH4</accession>
<organism evidence="2 3">
    <name type="scientific">Lactobacillus pasteurii DSM 23907 = CRBIP 24.76</name>
    <dbReference type="NCBI Taxonomy" id="1423790"/>
    <lineage>
        <taxon>Bacteria</taxon>
        <taxon>Bacillati</taxon>
        <taxon>Bacillota</taxon>
        <taxon>Bacilli</taxon>
        <taxon>Lactobacillales</taxon>
        <taxon>Lactobacillaceae</taxon>
        <taxon>Lactobacillus</taxon>
    </lineage>
</organism>
<feature type="transmembrane region" description="Helical" evidence="1">
    <location>
        <begin position="53"/>
        <end position="72"/>
    </location>
</feature>
<reference evidence="2 3" key="1">
    <citation type="submission" date="2012-06" db="EMBL/GenBank/DDBJ databases">
        <title>Draft Genome Sequence of Lactobacillus pasteurii CRBIP 24.76T.</title>
        <authorList>
            <person name="Cousin S."/>
            <person name="Bouchier C."/>
            <person name="Loux V."/>
            <person name="Ma L."/>
            <person name="Creno S."/>
            <person name="Bizet C."/>
            <person name="Clermont D."/>
        </authorList>
    </citation>
    <scope>NUCLEOTIDE SEQUENCE [LARGE SCALE GENOMIC DNA]</scope>
    <source>
        <strain evidence="3">CRBIP 24.76T</strain>
    </source>
</reference>
<keyword evidence="3" id="KW-1185">Reference proteome</keyword>
<name>I7LDH4_9LACO</name>